<keyword evidence="5" id="KW-1185">Reference proteome</keyword>
<dbReference type="AlphaFoldDB" id="A0A0M6Y4S0"/>
<feature type="domain" description="Glycosyl transferase family 51" evidence="3">
    <location>
        <begin position="83"/>
        <end position="195"/>
    </location>
</feature>
<dbReference type="InterPro" id="IPR036950">
    <property type="entry name" value="PBP_transglycosylase"/>
</dbReference>
<dbReference type="InterPro" id="IPR023346">
    <property type="entry name" value="Lysozyme-like_dom_sf"/>
</dbReference>
<proteinExistence type="predicted"/>
<evidence type="ECO:0000259" key="3">
    <source>
        <dbReference type="Pfam" id="PF00912"/>
    </source>
</evidence>
<accession>A0A0M6Y4S0</accession>
<organism evidence="4 5">
    <name type="scientific">Roseibium aggregatum</name>
    <dbReference type="NCBI Taxonomy" id="187304"/>
    <lineage>
        <taxon>Bacteria</taxon>
        <taxon>Pseudomonadati</taxon>
        <taxon>Pseudomonadota</taxon>
        <taxon>Alphaproteobacteria</taxon>
        <taxon>Hyphomicrobiales</taxon>
        <taxon>Stappiaceae</taxon>
        <taxon>Roseibium</taxon>
    </lineage>
</organism>
<reference evidence="5" key="1">
    <citation type="submission" date="2015-07" db="EMBL/GenBank/DDBJ databases">
        <authorList>
            <person name="Rodrigo-Torres Lidia"/>
            <person name="Arahal R.David."/>
        </authorList>
    </citation>
    <scope>NUCLEOTIDE SEQUENCE [LARGE SCALE GENOMIC DNA]</scope>
    <source>
        <strain evidence="5">CECT 4801</strain>
    </source>
</reference>
<dbReference type="GO" id="GO:0030288">
    <property type="term" value="C:outer membrane-bounded periplasmic space"/>
    <property type="evidence" value="ECO:0007669"/>
    <property type="project" value="TreeGrafter"/>
</dbReference>
<dbReference type="RefSeq" id="WP_023002258.1">
    <property type="nucleotide sequence ID" value="NZ_CP087156.1"/>
</dbReference>
<evidence type="ECO:0000256" key="2">
    <source>
        <dbReference type="ARBA" id="ARBA00022679"/>
    </source>
</evidence>
<protein>
    <submittedName>
        <fullName evidence="4">Penicillin-binding protein 2D</fullName>
    </submittedName>
</protein>
<dbReference type="Proteomes" id="UP000048926">
    <property type="component" value="Unassembled WGS sequence"/>
</dbReference>
<keyword evidence="2" id="KW-0808">Transferase</keyword>
<dbReference type="GO" id="GO:0009252">
    <property type="term" value="P:peptidoglycan biosynthetic process"/>
    <property type="evidence" value="ECO:0007669"/>
    <property type="project" value="TreeGrafter"/>
</dbReference>
<dbReference type="EMBL" id="CXST01000002">
    <property type="protein sequence ID" value="CTQ44694.1"/>
    <property type="molecule type" value="Genomic_DNA"/>
</dbReference>
<dbReference type="GO" id="GO:0008955">
    <property type="term" value="F:peptidoglycan glycosyltransferase activity"/>
    <property type="evidence" value="ECO:0007669"/>
    <property type="project" value="TreeGrafter"/>
</dbReference>
<evidence type="ECO:0000313" key="4">
    <source>
        <dbReference type="EMBL" id="CTQ44694.1"/>
    </source>
</evidence>
<evidence type="ECO:0000256" key="1">
    <source>
        <dbReference type="ARBA" id="ARBA00004752"/>
    </source>
</evidence>
<dbReference type="PANTHER" id="PTHR32282:SF33">
    <property type="entry name" value="PEPTIDOGLYCAN GLYCOSYLTRANSFERASE"/>
    <property type="match status" value="1"/>
</dbReference>
<sequence length="219" mass="23613">MRVLKILSALVLLLTAAAFVYGFAGYLDARADAFRLSARADRLIAGGRGGVDLGPRQLAKLLQVEDPGFVDHSGVDLSSAGGGLTTITQSLAKRVGFETFQPGIAKIRQTGYAIGLEHELTKQEILALWLDTLEMGHGPDGWMTGFFRASNAIYGKAPAELSEREFLSLVAVLIAPSTYHLGKDDPKLEDRVARIERLVAGSCTPLDNGDVWLEGCRDK</sequence>
<dbReference type="PANTHER" id="PTHR32282">
    <property type="entry name" value="BINDING PROTEIN TRANSPEPTIDASE, PUTATIVE-RELATED"/>
    <property type="match status" value="1"/>
</dbReference>
<dbReference type="InterPro" id="IPR050396">
    <property type="entry name" value="Glycosyltr_51/Transpeptidase"/>
</dbReference>
<dbReference type="Pfam" id="PF00912">
    <property type="entry name" value="Transgly"/>
    <property type="match status" value="1"/>
</dbReference>
<comment type="pathway">
    <text evidence="1">Cell wall biogenesis; peptidoglycan biosynthesis.</text>
</comment>
<gene>
    <name evidence="4" type="primary">pbpG_1</name>
    <name evidence="4" type="ORF">LAL4801_03139</name>
</gene>
<dbReference type="STRING" id="187304.B0E33_07575"/>
<dbReference type="InterPro" id="IPR001264">
    <property type="entry name" value="Glyco_trans_51"/>
</dbReference>
<name>A0A0M6Y4S0_9HYPH</name>
<dbReference type="SUPFAM" id="SSF53955">
    <property type="entry name" value="Lysozyme-like"/>
    <property type="match status" value="1"/>
</dbReference>
<dbReference type="Gene3D" id="1.10.3810.10">
    <property type="entry name" value="Biosynthetic peptidoglycan transglycosylase-like"/>
    <property type="match status" value="1"/>
</dbReference>
<dbReference type="OrthoDB" id="9766909at2"/>
<evidence type="ECO:0000313" key="5">
    <source>
        <dbReference type="Proteomes" id="UP000048926"/>
    </source>
</evidence>